<dbReference type="AlphaFoldDB" id="A0AAW5PF89"/>
<feature type="transmembrane region" description="Helical" evidence="1">
    <location>
        <begin position="234"/>
        <end position="255"/>
    </location>
</feature>
<proteinExistence type="predicted"/>
<evidence type="ECO:0008006" key="4">
    <source>
        <dbReference type="Google" id="ProtNLM"/>
    </source>
</evidence>
<dbReference type="RefSeq" id="WP_259259859.1">
    <property type="nucleotide sequence ID" value="NZ_JANUEK010000002.1"/>
</dbReference>
<feature type="transmembrane region" description="Helical" evidence="1">
    <location>
        <begin position="184"/>
        <end position="204"/>
    </location>
</feature>
<organism evidence="2 3">
    <name type="scientific">Stenotrophomonas rhizophila</name>
    <dbReference type="NCBI Taxonomy" id="216778"/>
    <lineage>
        <taxon>Bacteria</taxon>
        <taxon>Pseudomonadati</taxon>
        <taxon>Pseudomonadota</taxon>
        <taxon>Gammaproteobacteria</taxon>
        <taxon>Lysobacterales</taxon>
        <taxon>Lysobacteraceae</taxon>
        <taxon>Stenotrophomonas</taxon>
    </lineage>
</organism>
<gene>
    <name evidence="2" type="ORF">M2412_001055</name>
</gene>
<evidence type="ECO:0000313" key="3">
    <source>
        <dbReference type="Proteomes" id="UP001320691"/>
    </source>
</evidence>
<reference evidence="2" key="1">
    <citation type="submission" date="2022-08" db="EMBL/GenBank/DDBJ databases">
        <title>Genomic analyses of the natural microbiome of Caenorhabditis elegans.</title>
        <authorList>
            <person name="Samuel B."/>
        </authorList>
    </citation>
    <scope>NUCLEOTIDE SEQUENCE</scope>
    <source>
        <strain evidence="2">BIGb0277</strain>
    </source>
</reference>
<feature type="transmembrane region" description="Helical" evidence="1">
    <location>
        <begin position="35"/>
        <end position="56"/>
    </location>
</feature>
<feature type="transmembrane region" description="Helical" evidence="1">
    <location>
        <begin position="68"/>
        <end position="90"/>
    </location>
</feature>
<feature type="transmembrane region" description="Helical" evidence="1">
    <location>
        <begin position="267"/>
        <end position="285"/>
    </location>
</feature>
<dbReference type="Proteomes" id="UP001320691">
    <property type="component" value="Unassembled WGS sequence"/>
</dbReference>
<protein>
    <recommendedName>
        <fullName evidence="4">Transmembrane protein</fullName>
    </recommendedName>
</protein>
<name>A0AAW5PF89_9GAMM</name>
<sequence length="393" mass="43196">MPTMRSSQHHYSLMRGGLVHRLLQATGALHGRARVSLWVAGILLVVSFGPMLVLAARAGTLWPQPPRMALLGDYATLARVLLALPLLVIAAPRSDALLRNAFRQLTHSSLVPARRQKRMDALLAKVRRWRDGWLPEALCVLIAWAPLLFGGDSVSLLPGVADWRLEHGVLTAAGHWYEWVAVPLFRLVALLWLWRFVLWTCVLWRLPRSGLVLHAEHPDGAGGLAFLGLAQERFAVLALAGGLLLAGACINHVHYLGDSLYDLRHLLAGYVIAATLVLVAPLLLLMPTMMRTKRHALYHFDALGNRAADLFDQRWPSAQSPDAGSESLLDHGDASAFADFSGVYKGLAAMSVLPMTRWNLLWIALHAILPLLPLVLLAMSVDELARKLIGILV</sequence>
<comment type="caution">
    <text evidence="2">The sequence shown here is derived from an EMBL/GenBank/DDBJ whole genome shotgun (WGS) entry which is preliminary data.</text>
</comment>
<evidence type="ECO:0000256" key="1">
    <source>
        <dbReference type="SAM" id="Phobius"/>
    </source>
</evidence>
<feature type="transmembrane region" description="Helical" evidence="1">
    <location>
        <begin position="132"/>
        <end position="149"/>
    </location>
</feature>
<keyword evidence="1" id="KW-0812">Transmembrane</keyword>
<evidence type="ECO:0000313" key="2">
    <source>
        <dbReference type="EMBL" id="MCS4279088.1"/>
    </source>
</evidence>
<dbReference type="EMBL" id="JANUEK010000002">
    <property type="protein sequence ID" value="MCS4279088.1"/>
    <property type="molecule type" value="Genomic_DNA"/>
</dbReference>
<feature type="transmembrane region" description="Helical" evidence="1">
    <location>
        <begin position="360"/>
        <end position="379"/>
    </location>
</feature>
<keyword evidence="1" id="KW-0472">Membrane</keyword>
<keyword evidence="1" id="KW-1133">Transmembrane helix</keyword>
<accession>A0AAW5PF89</accession>